<sequence length="106" mass="11976">METLPGFLTPEDIKEKMRDAVRKRRIGMGFTQEELAARAGISLATMRRFEKRGDGTLSTVLALAETLDALDGFRSLFPPVEARTLDELERQKSEKIPQRVRKGKIS</sequence>
<dbReference type="GO" id="GO:0003677">
    <property type="term" value="F:DNA binding"/>
    <property type="evidence" value="ECO:0007669"/>
    <property type="project" value="InterPro"/>
</dbReference>
<dbReference type="OrthoDB" id="7307865at2"/>
<reference evidence="2 3" key="1">
    <citation type="submission" date="2016-11" db="EMBL/GenBank/DDBJ databases">
        <authorList>
            <person name="Jaros S."/>
            <person name="Januszkiewicz K."/>
            <person name="Wedrychowicz H."/>
        </authorList>
    </citation>
    <scope>NUCLEOTIDE SEQUENCE [LARGE SCALE GENOMIC DNA]</scope>
    <source>
        <strain evidence="2 3">DSM 29589</strain>
    </source>
</reference>
<evidence type="ECO:0000313" key="3">
    <source>
        <dbReference type="Proteomes" id="UP000183974"/>
    </source>
</evidence>
<feature type="domain" description="HTH cro/C1-type" evidence="1">
    <location>
        <begin position="21"/>
        <end position="73"/>
    </location>
</feature>
<dbReference type="InterPro" id="IPR001387">
    <property type="entry name" value="Cro/C1-type_HTH"/>
</dbReference>
<dbReference type="Pfam" id="PF01381">
    <property type="entry name" value="HTH_3"/>
    <property type="match status" value="1"/>
</dbReference>
<dbReference type="SUPFAM" id="SSF47413">
    <property type="entry name" value="lambda repressor-like DNA-binding domains"/>
    <property type="match status" value="1"/>
</dbReference>
<keyword evidence="3" id="KW-1185">Reference proteome</keyword>
<dbReference type="CDD" id="cd00093">
    <property type="entry name" value="HTH_XRE"/>
    <property type="match status" value="1"/>
</dbReference>
<dbReference type="InterPro" id="IPR010982">
    <property type="entry name" value="Lambda_DNA-bd_dom_sf"/>
</dbReference>
<dbReference type="RefSeq" id="WP_073034646.1">
    <property type="nucleotide sequence ID" value="NZ_BMLR01000004.1"/>
</dbReference>
<dbReference type="AlphaFoldDB" id="A0A1M7CL70"/>
<protein>
    <submittedName>
        <fullName evidence="2">Helix-turn-helix domain-containing protein</fullName>
    </submittedName>
</protein>
<evidence type="ECO:0000259" key="1">
    <source>
        <dbReference type="PROSITE" id="PS50943"/>
    </source>
</evidence>
<dbReference type="SMART" id="SM00530">
    <property type="entry name" value="HTH_XRE"/>
    <property type="match status" value="1"/>
</dbReference>
<dbReference type="Proteomes" id="UP000183974">
    <property type="component" value="Unassembled WGS sequence"/>
</dbReference>
<organism evidence="2 3">
    <name type="scientific">Roseovarius pacificus</name>
    <dbReference type="NCBI Taxonomy" id="337701"/>
    <lineage>
        <taxon>Bacteria</taxon>
        <taxon>Pseudomonadati</taxon>
        <taxon>Pseudomonadota</taxon>
        <taxon>Alphaproteobacteria</taxon>
        <taxon>Rhodobacterales</taxon>
        <taxon>Roseobacteraceae</taxon>
        <taxon>Roseovarius</taxon>
    </lineage>
</organism>
<dbReference type="PROSITE" id="PS50943">
    <property type="entry name" value="HTH_CROC1"/>
    <property type="match status" value="1"/>
</dbReference>
<proteinExistence type="predicted"/>
<dbReference type="Gene3D" id="1.10.260.40">
    <property type="entry name" value="lambda repressor-like DNA-binding domains"/>
    <property type="match status" value="1"/>
</dbReference>
<gene>
    <name evidence="2" type="ORF">SAMN05444398_104282</name>
</gene>
<name>A0A1M7CL70_9RHOB</name>
<evidence type="ECO:0000313" key="2">
    <source>
        <dbReference type="EMBL" id="SHL67893.1"/>
    </source>
</evidence>
<accession>A0A1M7CL70</accession>
<dbReference type="EMBL" id="FRBR01000004">
    <property type="protein sequence ID" value="SHL67893.1"/>
    <property type="molecule type" value="Genomic_DNA"/>
</dbReference>
<dbReference type="STRING" id="337701.SAMN05444398_104282"/>